<feature type="domain" description="Guanylate kinase-like" evidence="2">
    <location>
        <begin position="1"/>
        <end position="178"/>
    </location>
</feature>
<gene>
    <name evidence="3" type="primary">phnN</name>
    <name evidence="3" type="ORF">GF1_27830</name>
</gene>
<dbReference type="AlphaFoldDB" id="A0A915XKT1"/>
<evidence type="ECO:0000256" key="1">
    <source>
        <dbReference type="ARBA" id="ARBA00022679"/>
    </source>
</evidence>
<evidence type="ECO:0000313" key="4">
    <source>
        <dbReference type="Proteomes" id="UP001063350"/>
    </source>
</evidence>
<dbReference type="PANTHER" id="PTHR23117:SF8">
    <property type="entry name" value="RIBOSE 1,5-BISPHOSPHATE PHOSPHOKINASE PHNN"/>
    <property type="match status" value="1"/>
</dbReference>
<dbReference type="Pfam" id="PF00625">
    <property type="entry name" value="Guanylate_kin"/>
    <property type="match status" value="1"/>
</dbReference>
<dbReference type="EMBL" id="AP024233">
    <property type="protein sequence ID" value="BCO10407.1"/>
    <property type="molecule type" value="Genomic_DNA"/>
</dbReference>
<keyword evidence="4" id="KW-1185">Reference proteome</keyword>
<dbReference type="RefSeq" id="WP_267927140.1">
    <property type="nucleotide sequence ID" value="NZ_AP024233.1"/>
</dbReference>
<dbReference type="GO" id="GO:0033863">
    <property type="term" value="F:ribose 1,5-bisphosphate phosphokinase activity"/>
    <property type="evidence" value="ECO:0007669"/>
    <property type="project" value="TreeGrafter"/>
</dbReference>
<dbReference type="InterPro" id="IPR008145">
    <property type="entry name" value="GK/Ca_channel_bsu"/>
</dbReference>
<dbReference type="PROSITE" id="PS50052">
    <property type="entry name" value="GUANYLATE_KINASE_2"/>
    <property type="match status" value="1"/>
</dbReference>
<keyword evidence="1" id="KW-0808">Transferase</keyword>
<protein>
    <submittedName>
        <fullName evidence="3">Ribose 1,5-bisphosphate phosphokinase PhnN</fullName>
    </submittedName>
</protein>
<evidence type="ECO:0000259" key="2">
    <source>
        <dbReference type="PROSITE" id="PS50052"/>
    </source>
</evidence>
<name>A0A915XKT1_9BACT</name>
<dbReference type="GO" id="GO:0006015">
    <property type="term" value="P:5-phosphoribose 1-diphosphate biosynthetic process"/>
    <property type="evidence" value="ECO:0007669"/>
    <property type="project" value="TreeGrafter"/>
</dbReference>
<dbReference type="InterPro" id="IPR027417">
    <property type="entry name" value="P-loop_NTPase"/>
</dbReference>
<accession>A0A915XKT1</accession>
<dbReference type="InterPro" id="IPR008144">
    <property type="entry name" value="Guanylate_kin-like_dom"/>
</dbReference>
<dbReference type="Gene3D" id="3.40.50.300">
    <property type="entry name" value="P-loop containing nucleotide triphosphate hydrolases"/>
    <property type="match status" value="1"/>
</dbReference>
<dbReference type="GO" id="GO:0005829">
    <property type="term" value="C:cytosol"/>
    <property type="evidence" value="ECO:0007669"/>
    <property type="project" value="TreeGrafter"/>
</dbReference>
<dbReference type="Proteomes" id="UP001063350">
    <property type="component" value="Chromosome"/>
</dbReference>
<dbReference type="KEGG" id="ddu:GF1_27830"/>
<sequence length="189" mass="21177">MNIALIVGASGTGKDTLLRTAGHYFASNHRIVFLKRYITRPPDIHETNYFLDPGAFEHLLAGNFFISHWQAHGHRYGVARDHLRQVPSGGLGLVSISRTAIADFETHYPRAVTIQVQADPDTLGKRLRVRGREEPDKIDNRLARARLPVAARNLILFDNSRPLSRTGPAFISLLESLLDRSAPPRRPET</sequence>
<reference evidence="3" key="1">
    <citation type="submission" date="2020-12" db="EMBL/GenBank/DDBJ databases">
        <title>Desulfobium dissulfuricans gen. nov., sp. nov., a novel mesophilic, sulfate-reducing bacterium isolated from a deep-sea hydrothermal vent.</title>
        <authorList>
            <person name="Hashimoto Y."/>
            <person name="Tame A."/>
            <person name="Sawayama S."/>
            <person name="Miyazaki J."/>
            <person name="Takai K."/>
            <person name="Nakagawa S."/>
        </authorList>
    </citation>
    <scope>NUCLEOTIDE SEQUENCE</scope>
    <source>
        <strain evidence="3">GF1</strain>
    </source>
</reference>
<organism evidence="3 4">
    <name type="scientific">Desulfolithobacter dissulfuricans</name>
    <dbReference type="NCBI Taxonomy" id="2795293"/>
    <lineage>
        <taxon>Bacteria</taxon>
        <taxon>Pseudomonadati</taxon>
        <taxon>Thermodesulfobacteriota</taxon>
        <taxon>Desulfobulbia</taxon>
        <taxon>Desulfobulbales</taxon>
        <taxon>Desulfobulbaceae</taxon>
        <taxon>Desulfolithobacter</taxon>
    </lineage>
</organism>
<dbReference type="SMART" id="SM00072">
    <property type="entry name" value="GuKc"/>
    <property type="match status" value="1"/>
</dbReference>
<evidence type="ECO:0000313" key="3">
    <source>
        <dbReference type="EMBL" id="BCO10407.1"/>
    </source>
</evidence>
<dbReference type="PANTHER" id="PTHR23117">
    <property type="entry name" value="GUANYLATE KINASE-RELATED"/>
    <property type="match status" value="1"/>
</dbReference>
<proteinExistence type="predicted"/>
<dbReference type="SUPFAM" id="SSF52540">
    <property type="entry name" value="P-loop containing nucleoside triphosphate hydrolases"/>
    <property type="match status" value="1"/>
</dbReference>